<dbReference type="Gramene" id="mRNA:HanXRQr2_Chr07g0310021">
    <property type="protein sequence ID" value="CDS:HanXRQr2_Chr07g0310021.1"/>
    <property type="gene ID" value="HanXRQr2_Chr07g0310021"/>
</dbReference>
<organism evidence="1 2">
    <name type="scientific">Helianthus annuus</name>
    <name type="common">Common sunflower</name>
    <dbReference type="NCBI Taxonomy" id="4232"/>
    <lineage>
        <taxon>Eukaryota</taxon>
        <taxon>Viridiplantae</taxon>
        <taxon>Streptophyta</taxon>
        <taxon>Embryophyta</taxon>
        <taxon>Tracheophyta</taxon>
        <taxon>Spermatophyta</taxon>
        <taxon>Magnoliopsida</taxon>
        <taxon>eudicotyledons</taxon>
        <taxon>Gunneridae</taxon>
        <taxon>Pentapetalae</taxon>
        <taxon>asterids</taxon>
        <taxon>campanulids</taxon>
        <taxon>Asterales</taxon>
        <taxon>Asteraceae</taxon>
        <taxon>Asteroideae</taxon>
        <taxon>Heliantheae alliance</taxon>
        <taxon>Heliantheae</taxon>
        <taxon>Helianthus</taxon>
    </lineage>
</organism>
<proteinExistence type="predicted"/>
<evidence type="ECO:0000313" key="2">
    <source>
        <dbReference type="Proteomes" id="UP000215914"/>
    </source>
</evidence>
<comment type="caution">
    <text evidence="1">The sequence shown here is derived from an EMBL/GenBank/DDBJ whole genome shotgun (WGS) entry which is preliminary data.</text>
</comment>
<name>A0A9K3IMW5_HELAN</name>
<dbReference type="Proteomes" id="UP000215914">
    <property type="component" value="Unassembled WGS sequence"/>
</dbReference>
<dbReference type="AlphaFoldDB" id="A0A9K3IMW5"/>
<gene>
    <name evidence="1" type="ORF">HanXRQr2_Chr07g0310021</name>
</gene>
<sequence length="66" mass="8143">MRFPTSGPTIKRHSTVRRALRRRSTAAFPCLLRRHQLRERVLRHLRILRNLEIQPVRSKNRYRRRT</sequence>
<protein>
    <submittedName>
        <fullName evidence="1">Uncharacterized protein</fullName>
    </submittedName>
</protein>
<keyword evidence="2" id="KW-1185">Reference proteome</keyword>
<reference evidence="1" key="2">
    <citation type="submission" date="2020-06" db="EMBL/GenBank/DDBJ databases">
        <title>Helianthus annuus Genome sequencing and assembly Release 2.</title>
        <authorList>
            <person name="Gouzy J."/>
            <person name="Langlade N."/>
            <person name="Munos S."/>
        </authorList>
    </citation>
    <scope>NUCLEOTIDE SEQUENCE</scope>
    <source>
        <tissue evidence="1">Leaves</tissue>
    </source>
</reference>
<reference evidence="1" key="1">
    <citation type="journal article" date="2017" name="Nature">
        <title>The sunflower genome provides insights into oil metabolism, flowering and Asterid evolution.</title>
        <authorList>
            <person name="Badouin H."/>
            <person name="Gouzy J."/>
            <person name="Grassa C.J."/>
            <person name="Murat F."/>
            <person name="Staton S.E."/>
            <person name="Cottret L."/>
            <person name="Lelandais-Briere C."/>
            <person name="Owens G.L."/>
            <person name="Carrere S."/>
            <person name="Mayjonade B."/>
            <person name="Legrand L."/>
            <person name="Gill N."/>
            <person name="Kane N.C."/>
            <person name="Bowers J.E."/>
            <person name="Hubner S."/>
            <person name="Bellec A."/>
            <person name="Berard A."/>
            <person name="Berges H."/>
            <person name="Blanchet N."/>
            <person name="Boniface M.C."/>
            <person name="Brunel D."/>
            <person name="Catrice O."/>
            <person name="Chaidir N."/>
            <person name="Claudel C."/>
            <person name="Donnadieu C."/>
            <person name="Faraut T."/>
            <person name="Fievet G."/>
            <person name="Helmstetter N."/>
            <person name="King M."/>
            <person name="Knapp S.J."/>
            <person name="Lai Z."/>
            <person name="Le Paslier M.C."/>
            <person name="Lippi Y."/>
            <person name="Lorenzon L."/>
            <person name="Mandel J.R."/>
            <person name="Marage G."/>
            <person name="Marchand G."/>
            <person name="Marquand E."/>
            <person name="Bret-Mestries E."/>
            <person name="Morien E."/>
            <person name="Nambeesan S."/>
            <person name="Nguyen T."/>
            <person name="Pegot-Espagnet P."/>
            <person name="Pouilly N."/>
            <person name="Raftis F."/>
            <person name="Sallet E."/>
            <person name="Schiex T."/>
            <person name="Thomas J."/>
            <person name="Vandecasteele C."/>
            <person name="Vares D."/>
            <person name="Vear F."/>
            <person name="Vautrin S."/>
            <person name="Crespi M."/>
            <person name="Mangin B."/>
            <person name="Burke J.M."/>
            <person name="Salse J."/>
            <person name="Munos S."/>
            <person name="Vincourt P."/>
            <person name="Rieseberg L.H."/>
            <person name="Langlade N.B."/>
        </authorList>
    </citation>
    <scope>NUCLEOTIDE SEQUENCE</scope>
    <source>
        <tissue evidence="1">Leaves</tissue>
    </source>
</reference>
<evidence type="ECO:0000313" key="1">
    <source>
        <dbReference type="EMBL" id="KAF5799918.1"/>
    </source>
</evidence>
<accession>A0A9K3IMW5</accession>
<dbReference type="EMBL" id="MNCJ02000322">
    <property type="protein sequence ID" value="KAF5799918.1"/>
    <property type="molecule type" value="Genomic_DNA"/>
</dbReference>